<dbReference type="GO" id="GO:0005634">
    <property type="term" value="C:nucleus"/>
    <property type="evidence" value="ECO:0007669"/>
    <property type="project" value="UniProtKB-SubCell"/>
</dbReference>
<evidence type="ECO:0000313" key="11">
    <source>
        <dbReference type="EMBL" id="OHS96713.1"/>
    </source>
</evidence>
<dbReference type="Pfam" id="PF01221">
    <property type="entry name" value="Dynein_light"/>
    <property type="match status" value="1"/>
</dbReference>
<dbReference type="GeneID" id="94845925"/>
<keyword evidence="6" id="KW-0509">mRNA transport</keyword>
<evidence type="ECO:0000313" key="12">
    <source>
        <dbReference type="Proteomes" id="UP000179807"/>
    </source>
</evidence>
<keyword evidence="9" id="KW-0539">Nucleus</keyword>
<evidence type="ECO:0000256" key="9">
    <source>
        <dbReference type="ARBA" id="ARBA00023242"/>
    </source>
</evidence>
<evidence type="ECO:0000256" key="6">
    <source>
        <dbReference type="ARBA" id="ARBA00022816"/>
    </source>
</evidence>
<keyword evidence="10" id="KW-0243">Dynein</keyword>
<evidence type="ECO:0000256" key="3">
    <source>
        <dbReference type="ARBA" id="ARBA00022448"/>
    </source>
</evidence>
<evidence type="ECO:0000256" key="4">
    <source>
        <dbReference type="ARBA" id="ARBA00022490"/>
    </source>
</evidence>
<dbReference type="AlphaFoldDB" id="A0A1J4JDI2"/>
<keyword evidence="11" id="KW-0282">Flagellum</keyword>
<sequence>MPEELVDDLKTVVKEAFAPVEDKTPNEREIASKIKKHFDEKQGPIWHCVVGNSFGAFGTHETKHFIYLYYGNYAIQLWKCG</sequence>
<dbReference type="InterPro" id="IPR037177">
    <property type="entry name" value="DLC_sf"/>
</dbReference>
<evidence type="ECO:0000256" key="2">
    <source>
        <dbReference type="ARBA" id="ARBA00004245"/>
    </source>
</evidence>
<dbReference type="VEuPathDB" id="TrichDB:TRFO_37085"/>
<keyword evidence="4 10" id="KW-0963">Cytoplasm</keyword>
<evidence type="ECO:0000256" key="8">
    <source>
        <dbReference type="ARBA" id="ARBA00023212"/>
    </source>
</evidence>
<keyword evidence="12" id="KW-1185">Reference proteome</keyword>
<dbReference type="GO" id="GO:0015031">
    <property type="term" value="P:protein transport"/>
    <property type="evidence" value="ECO:0007669"/>
    <property type="project" value="UniProtKB-KW"/>
</dbReference>
<keyword evidence="11" id="KW-0969">Cilium</keyword>
<accession>A0A1J4JDI2</accession>
<dbReference type="GO" id="GO:0007017">
    <property type="term" value="P:microtubule-based process"/>
    <property type="evidence" value="ECO:0007669"/>
    <property type="project" value="InterPro"/>
</dbReference>
<dbReference type="InterPro" id="IPR001372">
    <property type="entry name" value="Dynein_light_chain_typ-1/2"/>
</dbReference>
<organism evidence="11 12">
    <name type="scientific">Tritrichomonas foetus</name>
    <dbReference type="NCBI Taxonomy" id="1144522"/>
    <lineage>
        <taxon>Eukaryota</taxon>
        <taxon>Metamonada</taxon>
        <taxon>Parabasalia</taxon>
        <taxon>Tritrichomonadida</taxon>
        <taxon>Tritrichomonadidae</taxon>
        <taxon>Tritrichomonas</taxon>
    </lineage>
</organism>
<comment type="subcellular location">
    <subcellularLocation>
        <location evidence="2 10">Cytoplasm</location>
        <location evidence="2 10">Cytoskeleton</location>
    </subcellularLocation>
    <subcellularLocation>
        <location evidence="1">Nucleus</location>
    </subcellularLocation>
</comment>
<dbReference type="Gene3D" id="3.30.740.10">
    <property type="entry name" value="Protein Inhibitor Of Neuronal Nitric Oxide Synthase"/>
    <property type="match status" value="1"/>
</dbReference>
<keyword evidence="5 10" id="KW-0493">Microtubule</keyword>
<dbReference type="GO" id="GO:0051028">
    <property type="term" value="P:mRNA transport"/>
    <property type="evidence" value="ECO:0007669"/>
    <property type="project" value="UniProtKB-KW"/>
</dbReference>
<protein>
    <recommendedName>
        <fullName evidence="10">Dynein light chain</fullName>
    </recommendedName>
</protein>
<dbReference type="PANTHER" id="PTHR11886">
    <property type="entry name" value="DYNEIN LIGHT CHAIN"/>
    <property type="match status" value="1"/>
</dbReference>
<proteinExistence type="inferred from homology"/>
<gene>
    <name evidence="11" type="ORF">TRFO_37085</name>
</gene>
<dbReference type="GO" id="GO:0045505">
    <property type="term" value="F:dynein intermediate chain binding"/>
    <property type="evidence" value="ECO:0007669"/>
    <property type="project" value="TreeGrafter"/>
</dbReference>
<dbReference type="EMBL" id="MLAK01001158">
    <property type="protein sequence ID" value="OHS96713.1"/>
    <property type="molecule type" value="Genomic_DNA"/>
</dbReference>
<evidence type="ECO:0000256" key="7">
    <source>
        <dbReference type="ARBA" id="ARBA00022927"/>
    </source>
</evidence>
<dbReference type="OrthoDB" id="10033309at2759"/>
<dbReference type="RefSeq" id="XP_068349850.1">
    <property type="nucleotide sequence ID" value="XM_068511221.1"/>
</dbReference>
<keyword evidence="8 10" id="KW-0206">Cytoskeleton</keyword>
<dbReference type="SUPFAM" id="SSF54648">
    <property type="entry name" value="DLC"/>
    <property type="match status" value="1"/>
</dbReference>
<dbReference type="FunFam" id="3.30.740.10:FF:000005">
    <property type="entry name" value="Dynein light chain"/>
    <property type="match status" value="1"/>
</dbReference>
<evidence type="ECO:0000256" key="10">
    <source>
        <dbReference type="RuleBase" id="RU365010"/>
    </source>
</evidence>
<keyword evidence="10" id="KW-0505">Motor protein</keyword>
<evidence type="ECO:0000256" key="5">
    <source>
        <dbReference type="ARBA" id="ARBA00022701"/>
    </source>
</evidence>
<keyword evidence="7" id="KW-0653">Protein transport</keyword>
<dbReference type="SMART" id="SM01375">
    <property type="entry name" value="Dynein_light"/>
    <property type="match status" value="1"/>
</dbReference>
<dbReference type="Proteomes" id="UP000179807">
    <property type="component" value="Unassembled WGS sequence"/>
</dbReference>
<comment type="similarity">
    <text evidence="10">Belongs to the dynein light chain family.</text>
</comment>
<evidence type="ECO:0000256" key="1">
    <source>
        <dbReference type="ARBA" id="ARBA00004123"/>
    </source>
</evidence>
<dbReference type="GO" id="GO:0005874">
    <property type="term" value="C:microtubule"/>
    <property type="evidence" value="ECO:0007669"/>
    <property type="project" value="UniProtKB-KW"/>
</dbReference>
<comment type="caution">
    <text evidence="11">The sequence shown here is derived from an EMBL/GenBank/DDBJ whole genome shotgun (WGS) entry which is preliminary data.</text>
</comment>
<name>A0A1J4JDI2_9EUKA</name>
<keyword evidence="3" id="KW-0813">Transport</keyword>
<dbReference type="PANTHER" id="PTHR11886:SF35">
    <property type="entry name" value="DYNEIN LIGHT CHAIN"/>
    <property type="match status" value="1"/>
</dbReference>
<dbReference type="GO" id="GO:0005868">
    <property type="term" value="C:cytoplasmic dynein complex"/>
    <property type="evidence" value="ECO:0007669"/>
    <property type="project" value="TreeGrafter"/>
</dbReference>
<reference evidence="11" key="1">
    <citation type="submission" date="2016-10" db="EMBL/GenBank/DDBJ databases">
        <authorList>
            <person name="Benchimol M."/>
            <person name="Almeida L.G."/>
            <person name="Vasconcelos A.T."/>
            <person name="Perreira-Neves A."/>
            <person name="Rosa I.A."/>
            <person name="Tasca T."/>
            <person name="Bogo M.R."/>
            <person name="de Souza W."/>
        </authorList>
    </citation>
    <scope>NUCLEOTIDE SEQUENCE [LARGE SCALE GENOMIC DNA]</scope>
    <source>
        <strain evidence="11">K</strain>
    </source>
</reference>
<keyword evidence="11" id="KW-0966">Cell projection</keyword>